<keyword evidence="7" id="KW-1185">Reference proteome</keyword>
<evidence type="ECO:0000256" key="5">
    <source>
        <dbReference type="SAM" id="Phobius"/>
    </source>
</evidence>
<feature type="transmembrane region" description="Helical" evidence="5">
    <location>
        <begin position="87"/>
        <end position="118"/>
    </location>
</feature>
<evidence type="ECO:0000256" key="2">
    <source>
        <dbReference type="ARBA" id="ARBA00022692"/>
    </source>
</evidence>
<dbReference type="Pfam" id="PF04191">
    <property type="entry name" value="PEMT"/>
    <property type="match status" value="1"/>
</dbReference>
<keyword evidence="2 5" id="KW-0812">Transmembrane</keyword>
<comment type="subcellular location">
    <subcellularLocation>
        <location evidence="1">Endomembrane system</location>
        <topology evidence="1">Multi-pass membrane protein</topology>
    </subcellularLocation>
</comment>
<accession>A0A1S8CQM1</accession>
<dbReference type="EMBL" id="MLCN01000069">
    <property type="protein sequence ID" value="ONG37145.1"/>
    <property type="molecule type" value="Genomic_DNA"/>
</dbReference>
<evidence type="ECO:0000313" key="6">
    <source>
        <dbReference type="EMBL" id="ONG37145.1"/>
    </source>
</evidence>
<evidence type="ECO:0000256" key="4">
    <source>
        <dbReference type="ARBA" id="ARBA00023136"/>
    </source>
</evidence>
<dbReference type="InterPro" id="IPR007318">
    <property type="entry name" value="Phopholipid_MeTrfase"/>
</dbReference>
<name>A0A1S8CQM1_9GAMM</name>
<sequence length="204" mass="23950">MKINIFSPNNRTLFSRVLGFLLLALLAVSSGRWHEQSLLVEHLLWVSGWIAVGIGALGRVWCSTYISGFKNTLLVTEGPYSITRNPLYLFSFIAGLGVMLLTETFTFPLLFSLLYLLYYRGVIWQEERFLQQHHSEQFQHYVQQVPRFFPRLALYHEPPSYVVSPPHIRRFLGQVIWFFWIAAIIQVLEELRLQNILPTYFSFY</sequence>
<keyword evidence="3 5" id="KW-1133">Transmembrane helix</keyword>
<dbReference type="Gene3D" id="1.20.120.1630">
    <property type="match status" value="1"/>
</dbReference>
<dbReference type="RefSeq" id="WP_076879422.1">
    <property type="nucleotide sequence ID" value="NZ_MLCN01000069.1"/>
</dbReference>
<gene>
    <name evidence="6" type="ORF">BKE30_15180</name>
</gene>
<dbReference type="GO" id="GO:0012505">
    <property type="term" value="C:endomembrane system"/>
    <property type="evidence" value="ECO:0007669"/>
    <property type="project" value="UniProtKB-SubCell"/>
</dbReference>
<evidence type="ECO:0000256" key="1">
    <source>
        <dbReference type="ARBA" id="ARBA00004127"/>
    </source>
</evidence>
<evidence type="ECO:0000313" key="7">
    <source>
        <dbReference type="Proteomes" id="UP000192132"/>
    </source>
</evidence>
<comment type="caution">
    <text evidence="6">The sequence shown here is derived from an EMBL/GenBank/DDBJ whole genome shotgun (WGS) entry which is preliminary data.</text>
</comment>
<dbReference type="Proteomes" id="UP000192132">
    <property type="component" value="Unassembled WGS sequence"/>
</dbReference>
<dbReference type="AlphaFoldDB" id="A0A1S8CQM1"/>
<proteinExistence type="predicted"/>
<evidence type="ECO:0000256" key="3">
    <source>
        <dbReference type="ARBA" id="ARBA00022989"/>
    </source>
</evidence>
<organism evidence="6 7">
    <name type="scientific">Alkanindiges hydrocarboniclasticus</name>
    <dbReference type="NCBI Taxonomy" id="1907941"/>
    <lineage>
        <taxon>Bacteria</taxon>
        <taxon>Pseudomonadati</taxon>
        <taxon>Pseudomonadota</taxon>
        <taxon>Gammaproteobacteria</taxon>
        <taxon>Moraxellales</taxon>
        <taxon>Moraxellaceae</taxon>
        <taxon>Alkanindiges</taxon>
    </lineage>
</organism>
<feature type="transmembrane region" description="Helical" evidence="5">
    <location>
        <begin position="42"/>
        <end position="66"/>
    </location>
</feature>
<dbReference type="OrthoDB" id="9811969at2"/>
<keyword evidence="4 5" id="KW-0472">Membrane</keyword>
<dbReference type="STRING" id="1907941.BKE30_15180"/>
<reference evidence="6 7" key="1">
    <citation type="submission" date="2016-10" db="EMBL/GenBank/DDBJ databases">
        <title>Draft Genome sequence of Alkanindiges sp. strain H1.</title>
        <authorList>
            <person name="Subhash Y."/>
            <person name="Lee S."/>
        </authorList>
    </citation>
    <scope>NUCLEOTIDE SEQUENCE [LARGE SCALE GENOMIC DNA]</scope>
    <source>
        <strain evidence="6 7">H1</strain>
    </source>
</reference>
<protein>
    <submittedName>
        <fullName evidence="6">Sodium:proton antiporter</fullName>
    </submittedName>
</protein>